<protein>
    <submittedName>
        <fullName evidence="2">Uncharacterized protein</fullName>
    </submittedName>
</protein>
<accession>A0A0L0F1D3</accession>
<evidence type="ECO:0000313" key="3">
    <source>
        <dbReference type="Proteomes" id="UP000054560"/>
    </source>
</evidence>
<reference evidence="2 3" key="1">
    <citation type="submission" date="2011-02" db="EMBL/GenBank/DDBJ databases">
        <title>The Genome Sequence of Sphaeroforma arctica JP610.</title>
        <authorList>
            <consortium name="The Broad Institute Genome Sequencing Platform"/>
            <person name="Russ C."/>
            <person name="Cuomo C."/>
            <person name="Young S.K."/>
            <person name="Zeng Q."/>
            <person name="Gargeya S."/>
            <person name="Alvarado L."/>
            <person name="Berlin A."/>
            <person name="Chapman S.B."/>
            <person name="Chen Z."/>
            <person name="Freedman E."/>
            <person name="Gellesch M."/>
            <person name="Goldberg J."/>
            <person name="Griggs A."/>
            <person name="Gujja S."/>
            <person name="Heilman E."/>
            <person name="Heiman D."/>
            <person name="Howarth C."/>
            <person name="Mehta T."/>
            <person name="Neiman D."/>
            <person name="Pearson M."/>
            <person name="Roberts A."/>
            <person name="Saif S."/>
            <person name="Shea T."/>
            <person name="Shenoy N."/>
            <person name="Sisk P."/>
            <person name="Stolte C."/>
            <person name="Sykes S."/>
            <person name="White J."/>
            <person name="Yandava C."/>
            <person name="Burger G."/>
            <person name="Gray M.W."/>
            <person name="Holland P.W.H."/>
            <person name="King N."/>
            <person name="Lang F.B.F."/>
            <person name="Roger A.J."/>
            <person name="Ruiz-Trillo I."/>
            <person name="Haas B."/>
            <person name="Nusbaum C."/>
            <person name="Birren B."/>
        </authorList>
    </citation>
    <scope>NUCLEOTIDE SEQUENCE [LARGE SCALE GENOMIC DNA]</scope>
    <source>
        <strain evidence="2 3">JP610</strain>
    </source>
</reference>
<dbReference type="Proteomes" id="UP000054560">
    <property type="component" value="Unassembled WGS sequence"/>
</dbReference>
<feature type="non-terminal residue" evidence="2">
    <location>
        <position position="1"/>
    </location>
</feature>
<organism evidence="2 3">
    <name type="scientific">Sphaeroforma arctica JP610</name>
    <dbReference type="NCBI Taxonomy" id="667725"/>
    <lineage>
        <taxon>Eukaryota</taxon>
        <taxon>Ichthyosporea</taxon>
        <taxon>Ichthyophonida</taxon>
        <taxon>Sphaeroforma</taxon>
    </lineage>
</organism>
<name>A0A0L0F1D3_9EUKA</name>
<evidence type="ECO:0000256" key="1">
    <source>
        <dbReference type="SAM" id="MobiDB-lite"/>
    </source>
</evidence>
<gene>
    <name evidence="2" type="ORF">SARC_17533</name>
</gene>
<feature type="compositionally biased region" description="Low complexity" evidence="1">
    <location>
        <begin position="41"/>
        <end position="54"/>
    </location>
</feature>
<dbReference type="RefSeq" id="XP_014143850.1">
    <property type="nucleotide sequence ID" value="XM_014288375.1"/>
</dbReference>
<dbReference type="GeneID" id="25918037"/>
<feature type="region of interest" description="Disordered" evidence="1">
    <location>
        <begin position="41"/>
        <end position="60"/>
    </location>
</feature>
<keyword evidence="3" id="KW-1185">Reference proteome</keyword>
<evidence type="ECO:0000313" key="2">
    <source>
        <dbReference type="EMBL" id="KNC69948.1"/>
    </source>
</evidence>
<sequence>DFDENVNDPEWQLAFDVYDLKPALSHSSIKKLRAKALLNMGGTSKTKTGGTNSSRVNPTSTDFIVDRNGYRYVSKRLVRYA</sequence>
<dbReference type="AlphaFoldDB" id="A0A0L0F1D3"/>
<proteinExistence type="predicted"/>
<dbReference type="EMBL" id="KQ252688">
    <property type="protein sequence ID" value="KNC69948.1"/>
    <property type="molecule type" value="Genomic_DNA"/>
</dbReference>